<dbReference type="SUPFAM" id="SSF53756">
    <property type="entry name" value="UDP-Glycosyltransferase/glycogen phosphorylase"/>
    <property type="match status" value="1"/>
</dbReference>
<dbReference type="EMBL" id="BMJI01000028">
    <property type="protein sequence ID" value="GGD00068.1"/>
    <property type="molecule type" value="Genomic_DNA"/>
</dbReference>
<evidence type="ECO:0000313" key="4">
    <source>
        <dbReference type="Proteomes" id="UP000597761"/>
    </source>
</evidence>
<dbReference type="PANTHER" id="PTHR45947">
    <property type="entry name" value="SULFOQUINOVOSYL TRANSFERASE SQD2"/>
    <property type="match status" value="1"/>
</dbReference>
<dbReference type="RefSeq" id="WP_188669112.1">
    <property type="nucleotide sequence ID" value="NZ_BMJI01000028.1"/>
</dbReference>
<dbReference type="PANTHER" id="PTHR45947:SF3">
    <property type="entry name" value="SULFOQUINOVOSYL TRANSFERASE SQD2"/>
    <property type="match status" value="1"/>
</dbReference>
<reference evidence="4" key="1">
    <citation type="journal article" date="2019" name="Int. J. Syst. Evol. Microbiol.">
        <title>The Global Catalogue of Microorganisms (GCM) 10K type strain sequencing project: providing services to taxonomists for standard genome sequencing and annotation.</title>
        <authorList>
            <consortium name="The Broad Institute Genomics Platform"/>
            <consortium name="The Broad Institute Genome Sequencing Center for Infectious Disease"/>
            <person name="Wu L."/>
            <person name="Ma J."/>
        </authorList>
    </citation>
    <scope>NUCLEOTIDE SEQUENCE [LARGE SCALE GENOMIC DNA]</scope>
    <source>
        <strain evidence="4">CGMCC 1.15480</strain>
    </source>
</reference>
<accession>A0ABQ1PN48</accession>
<gene>
    <name evidence="3" type="ORF">GCM10011512_28660</name>
</gene>
<protein>
    <recommendedName>
        <fullName evidence="1">D-inositol 3-phosphate glycosyltransferase</fullName>
    </recommendedName>
</protein>
<evidence type="ECO:0000256" key="1">
    <source>
        <dbReference type="ARBA" id="ARBA00021292"/>
    </source>
</evidence>
<organism evidence="3 4">
    <name type="scientific">Tersicoccus solisilvae</name>
    <dbReference type="NCBI Taxonomy" id="1882339"/>
    <lineage>
        <taxon>Bacteria</taxon>
        <taxon>Bacillati</taxon>
        <taxon>Actinomycetota</taxon>
        <taxon>Actinomycetes</taxon>
        <taxon>Micrococcales</taxon>
        <taxon>Micrococcaceae</taxon>
        <taxon>Tersicoccus</taxon>
    </lineage>
</organism>
<comment type="caution">
    <text evidence="3">The sequence shown here is derived from an EMBL/GenBank/DDBJ whole genome shotgun (WGS) entry which is preliminary data.</text>
</comment>
<evidence type="ECO:0000313" key="3">
    <source>
        <dbReference type="EMBL" id="GGD00068.1"/>
    </source>
</evidence>
<dbReference type="Proteomes" id="UP000597761">
    <property type="component" value="Unassembled WGS sequence"/>
</dbReference>
<dbReference type="Gene3D" id="3.40.50.2000">
    <property type="entry name" value="Glycogen Phosphorylase B"/>
    <property type="match status" value="2"/>
</dbReference>
<proteinExistence type="predicted"/>
<keyword evidence="4" id="KW-1185">Reference proteome</keyword>
<feature type="region of interest" description="Disordered" evidence="2">
    <location>
        <begin position="1"/>
        <end position="24"/>
    </location>
</feature>
<name>A0ABQ1PN48_9MICC</name>
<sequence length="370" mass="39502">MSGPSSAGNDPAADDDVPDAAAGTAPARLEVVFPPQLDPTAWQRRHAVGEVPSRWPYGLDGLRAWASRTTPRTLPPSGSLRARAGRLLPRVTAAPRPGTRDIGMCWDENVAVAMTRLARRPEMFCGVIWVTDRHGPPDGAARATLHALRAMTGVWVISRAQVEPLRELVGPDGPRVSFVRFGVDGRFFGLQPYPDRPVVVSLGNDRHRDVETTLAALRLVKQRRPATELVVQTRSAAPGSVDGMTVVDRLTHRQVRELYGRASVVAVATRPNLHGSGMTVGLESLASGRPVVVTGSPGLEDYVEDGRTGLLTAPSDPAALADAVVDLLDDPDRACAMGVTGRHVVEERMTTEHLVRGLAGVLGLAARPEG</sequence>
<dbReference type="InterPro" id="IPR050194">
    <property type="entry name" value="Glycosyltransferase_grp1"/>
</dbReference>
<evidence type="ECO:0000256" key="2">
    <source>
        <dbReference type="SAM" id="MobiDB-lite"/>
    </source>
</evidence>
<dbReference type="CDD" id="cd03801">
    <property type="entry name" value="GT4_PimA-like"/>
    <property type="match status" value="1"/>
</dbReference>
<dbReference type="Pfam" id="PF13692">
    <property type="entry name" value="Glyco_trans_1_4"/>
    <property type="match status" value="1"/>
</dbReference>